<dbReference type="SMART" id="SM00823">
    <property type="entry name" value="PKS_PP"/>
    <property type="match status" value="1"/>
</dbReference>
<evidence type="ECO:0000313" key="5">
    <source>
        <dbReference type="EMBL" id="MCT7967811.1"/>
    </source>
</evidence>
<evidence type="ECO:0000259" key="4">
    <source>
        <dbReference type="PROSITE" id="PS50075"/>
    </source>
</evidence>
<dbReference type="SUPFAM" id="SSF52777">
    <property type="entry name" value="CoA-dependent acyltransferases"/>
    <property type="match status" value="2"/>
</dbReference>
<dbReference type="InterPro" id="IPR041464">
    <property type="entry name" value="TubC_N"/>
</dbReference>
<dbReference type="CDD" id="cd17652">
    <property type="entry name" value="A_NRPS_CmdD_like"/>
    <property type="match status" value="1"/>
</dbReference>
<dbReference type="Pfam" id="PF00668">
    <property type="entry name" value="Condensation"/>
    <property type="match status" value="1"/>
</dbReference>
<name>A0ABT2MST3_9CYAN</name>
<protein>
    <submittedName>
        <fullName evidence="5">Amino acid adenylation domain-containing protein</fullName>
    </submittedName>
</protein>
<dbReference type="InterPro" id="IPR006162">
    <property type="entry name" value="Ppantetheine_attach_site"/>
</dbReference>
<reference evidence="5 6" key="1">
    <citation type="journal article" date="2022" name="Front. Microbiol.">
        <title>High genomic differentiation and limited gene flow indicate recent cryptic speciation within the genus Laspinema (cyanobacteria).</title>
        <authorList>
            <person name="Stanojkovic A."/>
            <person name="Skoupy S."/>
            <person name="Skaloud P."/>
            <person name="Dvorak P."/>
        </authorList>
    </citation>
    <scope>NUCLEOTIDE SEQUENCE [LARGE SCALE GENOMIC DNA]</scope>
    <source>
        <strain evidence="5 6">D2a</strain>
    </source>
</reference>
<dbReference type="Gene3D" id="3.30.300.30">
    <property type="match status" value="1"/>
</dbReference>
<dbReference type="Pfam" id="PF13193">
    <property type="entry name" value="AMP-binding_C"/>
    <property type="match status" value="1"/>
</dbReference>
<comment type="caution">
    <text evidence="5">The sequence shown here is derived from an EMBL/GenBank/DDBJ whole genome shotgun (WGS) entry which is preliminary data.</text>
</comment>
<accession>A0ABT2MST3</accession>
<keyword evidence="6" id="KW-1185">Reference proteome</keyword>
<dbReference type="PRINTS" id="PR00154">
    <property type="entry name" value="AMPBINDING"/>
</dbReference>
<evidence type="ECO:0000256" key="1">
    <source>
        <dbReference type="ARBA" id="ARBA00001957"/>
    </source>
</evidence>
<dbReference type="CDD" id="cd19531">
    <property type="entry name" value="LCL_NRPS-like"/>
    <property type="match status" value="1"/>
</dbReference>
<proteinExistence type="predicted"/>
<dbReference type="InterPro" id="IPR020845">
    <property type="entry name" value="AMP-binding_CS"/>
</dbReference>
<dbReference type="InterPro" id="IPR025110">
    <property type="entry name" value="AMP-bd_C"/>
</dbReference>
<dbReference type="Pfam" id="PF00550">
    <property type="entry name" value="PP-binding"/>
    <property type="match status" value="1"/>
</dbReference>
<dbReference type="PANTHER" id="PTHR45527:SF1">
    <property type="entry name" value="FATTY ACID SYNTHASE"/>
    <property type="match status" value="1"/>
</dbReference>
<evidence type="ECO:0000313" key="6">
    <source>
        <dbReference type="Proteomes" id="UP001525890"/>
    </source>
</evidence>
<sequence>MTTVNFLASLKDLGIRICREGNQLRYRAPKGVITSNLKEELLERKTQIIEWLKEAQNSVTLVTHKIINVDRNTDLPLSFSQQRLWFLHQLDSQNPFYNESCQFQIIGVLNVAALEQTINEIIRRHEALRTIFTALDELPIQRILPSLTINLSVRDLQDLREAEVQKIITREARQPFDLNKPPLLRFSLLRLGSEYHLLILTLHHIIIDGWSMGILIEELSALYQAFSTGFATPLPELAIQYGDFTVWQRQWLTQELQQRQLDYWKEQLADAPRLLELPTDYPRPSVQTFSGAIKKSQIKFDLTAKLQEISQQSKTTFFVTLLAVFVLLLHRYSGQDDICIGSPFANRNRTEIEPVIGFFVNTLVLRTQIKENPSFSEFITQVQQVVLDAYAHQDVPFDKVVEVLQPERSLSYNPLYQVMFVLENFALDTLDLPGISLTPGLVERGTAQCDLSLSLWETKTGLVASWEYNSDLFKADTIARMAGHYQTLLEAITLNPEQRISELPLLTPADRHQLLVEWNNTRAEYPQDKCIHQLFEEQVERSPDTVAVIFEGEQLTYRELNAKANQLAHYLRSLGVEPEVLVGICVERSFDTIVGILGVLKAGGVYVPIDPAYPPERIAYMLNDSDLPVLLAQQKLVASLPEHQARVVCLDADWEEISVMPFLPPITGVTSENLAYIIYTSGSTGKPKGVLIAHQGLCNLVETQIKLFKVRPDSCVLQFASISFDASIWEIIMALCVGGTLCLGTREQLQPGPKLLQLLKEQKITHANFVPSVLAALPNEELPALENIVVGGEECPPSLVERWASGRRFFNLYGPTESTVCATIAQCFNSTGTLSIGRPIANTQTYILDPHNQPVPIGVPGELHIAGVGLAKGYLNRPDLTDEKFIPNPFSNELGSRLYKTGDLARYLPDGNIEYLGRIDDQVKVRGFRIELGEIEAALSQHPNLLQATVALREDIPGQKNLVAYTVPLQEPAPPISELRDFLKRQLPDYMIPNAFVTLAALLITPNGKVDRRLLPAPDIKSLIQTLEFVAPQTPTEELVASIWEKVLGVEQASVNANFFELGGHSLVATQVISQLNSSLGLHLPLSKLFELPTVASLSNYIDATLWTSENIENINTSDEREEFEL</sequence>
<evidence type="ECO:0000256" key="3">
    <source>
        <dbReference type="ARBA" id="ARBA00022553"/>
    </source>
</evidence>
<dbReference type="NCBIfam" id="TIGR01733">
    <property type="entry name" value="AA-adenyl-dom"/>
    <property type="match status" value="1"/>
</dbReference>
<dbReference type="Pfam" id="PF18563">
    <property type="entry name" value="TubC_N"/>
    <property type="match status" value="1"/>
</dbReference>
<dbReference type="InterPro" id="IPR009081">
    <property type="entry name" value="PP-bd_ACP"/>
</dbReference>
<dbReference type="Gene3D" id="3.30.559.30">
    <property type="entry name" value="Nonribosomal peptide synthetase, condensation domain"/>
    <property type="match status" value="1"/>
</dbReference>
<dbReference type="InterPro" id="IPR001242">
    <property type="entry name" value="Condensation_dom"/>
</dbReference>
<feature type="domain" description="Carrier" evidence="4">
    <location>
        <begin position="1031"/>
        <end position="1106"/>
    </location>
</feature>
<dbReference type="Gene3D" id="1.10.1200.10">
    <property type="entry name" value="ACP-like"/>
    <property type="match status" value="1"/>
</dbReference>
<dbReference type="Gene3D" id="1.10.10.1830">
    <property type="entry name" value="Non-ribosomal peptide synthase, adenylation domain"/>
    <property type="match status" value="1"/>
</dbReference>
<dbReference type="SUPFAM" id="SSF56801">
    <property type="entry name" value="Acetyl-CoA synthetase-like"/>
    <property type="match status" value="1"/>
</dbReference>
<gene>
    <name evidence="5" type="ORF">NG799_15825</name>
</gene>
<keyword evidence="3" id="KW-0597">Phosphoprotein</keyword>
<dbReference type="Gene3D" id="3.30.559.10">
    <property type="entry name" value="Chloramphenicol acetyltransferase-like domain"/>
    <property type="match status" value="1"/>
</dbReference>
<dbReference type="RefSeq" id="WP_368007371.1">
    <property type="nucleotide sequence ID" value="NZ_JAMXFF010000023.1"/>
</dbReference>
<dbReference type="InterPro" id="IPR010071">
    <property type="entry name" value="AA_adenyl_dom"/>
</dbReference>
<organism evidence="5 6">
    <name type="scientific">Laspinema palackyanum D2a</name>
    <dbReference type="NCBI Taxonomy" id="2953684"/>
    <lineage>
        <taxon>Bacteria</taxon>
        <taxon>Bacillati</taxon>
        <taxon>Cyanobacteriota</taxon>
        <taxon>Cyanophyceae</taxon>
        <taxon>Oscillatoriophycideae</taxon>
        <taxon>Oscillatoriales</taxon>
        <taxon>Laspinemataceae</taxon>
        <taxon>Laspinema</taxon>
        <taxon>Laspinema palackyanum</taxon>
    </lineage>
</organism>
<dbReference type="Pfam" id="PF00501">
    <property type="entry name" value="AMP-binding"/>
    <property type="match status" value="1"/>
</dbReference>
<dbReference type="PANTHER" id="PTHR45527">
    <property type="entry name" value="NONRIBOSOMAL PEPTIDE SYNTHETASE"/>
    <property type="match status" value="1"/>
</dbReference>
<dbReference type="InterPro" id="IPR020806">
    <property type="entry name" value="PKS_PP-bd"/>
</dbReference>
<dbReference type="Proteomes" id="UP001525890">
    <property type="component" value="Unassembled WGS sequence"/>
</dbReference>
<dbReference type="InterPro" id="IPR000873">
    <property type="entry name" value="AMP-dep_synth/lig_dom"/>
</dbReference>
<dbReference type="Gene3D" id="3.40.50.980">
    <property type="match status" value="2"/>
</dbReference>
<dbReference type="InterPro" id="IPR044894">
    <property type="entry name" value="TubC_N_sf"/>
</dbReference>
<dbReference type="PROSITE" id="PS00012">
    <property type="entry name" value="PHOSPHOPANTETHEINE"/>
    <property type="match status" value="1"/>
</dbReference>
<comment type="cofactor">
    <cofactor evidence="1">
        <name>pantetheine 4'-phosphate</name>
        <dbReference type="ChEBI" id="CHEBI:47942"/>
    </cofactor>
</comment>
<evidence type="ECO:0000256" key="2">
    <source>
        <dbReference type="ARBA" id="ARBA00022450"/>
    </source>
</evidence>
<dbReference type="InterPro" id="IPR023213">
    <property type="entry name" value="CAT-like_dom_sf"/>
</dbReference>
<dbReference type="InterPro" id="IPR036736">
    <property type="entry name" value="ACP-like_sf"/>
</dbReference>
<dbReference type="SUPFAM" id="SSF47336">
    <property type="entry name" value="ACP-like"/>
    <property type="match status" value="1"/>
</dbReference>
<dbReference type="PROSITE" id="PS50075">
    <property type="entry name" value="CARRIER"/>
    <property type="match status" value="1"/>
</dbReference>
<keyword evidence="2" id="KW-0596">Phosphopantetheine</keyword>
<dbReference type="InterPro" id="IPR045851">
    <property type="entry name" value="AMP-bd_C_sf"/>
</dbReference>
<dbReference type="InterPro" id="IPR020459">
    <property type="entry name" value="AMP-binding"/>
</dbReference>
<dbReference type="PROSITE" id="PS00455">
    <property type="entry name" value="AMP_BINDING"/>
    <property type="match status" value="1"/>
</dbReference>
<dbReference type="Gene3D" id="2.30.38.10">
    <property type="entry name" value="Luciferase, Domain 3"/>
    <property type="match status" value="1"/>
</dbReference>
<dbReference type="EMBL" id="JAMXFF010000023">
    <property type="protein sequence ID" value="MCT7967811.1"/>
    <property type="molecule type" value="Genomic_DNA"/>
</dbReference>